<name>A0A1Y2DUK6_9PEZI</name>
<dbReference type="PANTHER" id="PTHR47934">
    <property type="entry name" value="PENTATRICOPEPTIDE REPEAT-CONTAINING PROTEIN PET309, MITOCHONDRIAL"/>
    <property type="match status" value="1"/>
</dbReference>
<keyword evidence="4" id="KW-1185">Reference proteome</keyword>
<feature type="compositionally biased region" description="Basic and acidic residues" evidence="2">
    <location>
        <begin position="122"/>
        <end position="133"/>
    </location>
</feature>
<feature type="region of interest" description="Disordered" evidence="2">
    <location>
        <begin position="110"/>
        <end position="137"/>
    </location>
</feature>
<dbReference type="PROSITE" id="PS51375">
    <property type="entry name" value="PPR"/>
    <property type="match status" value="1"/>
</dbReference>
<feature type="compositionally biased region" description="Low complexity" evidence="2">
    <location>
        <begin position="110"/>
        <end position="120"/>
    </location>
</feature>
<dbReference type="RefSeq" id="XP_040714607.1">
    <property type="nucleotide sequence ID" value="XM_040860382.1"/>
</dbReference>
<dbReference type="Proteomes" id="UP000193689">
    <property type="component" value="Unassembled WGS sequence"/>
</dbReference>
<dbReference type="GO" id="GO:0006396">
    <property type="term" value="P:RNA processing"/>
    <property type="evidence" value="ECO:0007669"/>
    <property type="project" value="TreeGrafter"/>
</dbReference>
<feature type="compositionally biased region" description="Basic and acidic residues" evidence="2">
    <location>
        <begin position="1110"/>
        <end position="1123"/>
    </location>
</feature>
<dbReference type="PANTHER" id="PTHR47934:SF6">
    <property type="entry name" value="MITOCHONDRIAL GROUP I INTRON SPLICING FACTOR CCM1-RELATED"/>
    <property type="match status" value="1"/>
</dbReference>
<dbReference type="GO" id="GO:0007005">
    <property type="term" value="P:mitochondrion organization"/>
    <property type="evidence" value="ECO:0007669"/>
    <property type="project" value="TreeGrafter"/>
</dbReference>
<feature type="region of interest" description="Disordered" evidence="2">
    <location>
        <begin position="1087"/>
        <end position="1123"/>
    </location>
</feature>
<dbReference type="InterPro" id="IPR002885">
    <property type="entry name" value="PPR_rpt"/>
</dbReference>
<gene>
    <name evidence="3" type="ORF">BCR38DRAFT_435513</name>
</gene>
<dbReference type="GO" id="GO:0005739">
    <property type="term" value="C:mitochondrion"/>
    <property type="evidence" value="ECO:0007669"/>
    <property type="project" value="TreeGrafter"/>
</dbReference>
<comment type="caution">
    <text evidence="3">The sequence shown here is derived from an EMBL/GenBank/DDBJ whole genome shotgun (WGS) entry which is preliminary data.</text>
</comment>
<dbReference type="Gene3D" id="1.25.40.10">
    <property type="entry name" value="Tetratricopeptide repeat domain"/>
    <property type="match status" value="3"/>
</dbReference>
<dbReference type="Pfam" id="PF01535">
    <property type="entry name" value="PPR"/>
    <property type="match status" value="1"/>
</dbReference>
<protein>
    <submittedName>
        <fullName evidence="3">Uncharacterized protein</fullName>
    </submittedName>
</protein>
<accession>A0A1Y2DUK6</accession>
<feature type="repeat" description="PPR" evidence="1">
    <location>
        <begin position="614"/>
        <end position="648"/>
    </location>
</feature>
<dbReference type="GO" id="GO:0003729">
    <property type="term" value="F:mRNA binding"/>
    <property type="evidence" value="ECO:0007669"/>
    <property type="project" value="TreeGrafter"/>
</dbReference>
<organism evidence="3 4">
    <name type="scientific">Pseudomassariella vexata</name>
    <dbReference type="NCBI Taxonomy" id="1141098"/>
    <lineage>
        <taxon>Eukaryota</taxon>
        <taxon>Fungi</taxon>
        <taxon>Dikarya</taxon>
        <taxon>Ascomycota</taxon>
        <taxon>Pezizomycotina</taxon>
        <taxon>Sordariomycetes</taxon>
        <taxon>Xylariomycetidae</taxon>
        <taxon>Amphisphaeriales</taxon>
        <taxon>Pseudomassariaceae</taxon>
        <taxon>Pseudomassariella</taxon>
    </lineage>
</organism>
<feature type="compositionally biased region" description="Acidic residues" evidence="2">
    <location>
        <begin position="1095"/>
        <end position="1109"/>
    </location>
</feature>
<dbReference type="InParanoid" id="A0A1Y2DUK6"/>
<evidence type="ECO:0000256" key="1">
    <source>
        <dbReference type="PROSITE-ProRule" id="PRU00708"/>
    </source>
</evidence>
<dbReference type="GeneID" id="63776594"/>
<dbReference type="OrthoDB" id="185373at2759"/>
<evidence type="ECO:0000256" key="2">
    <source>
        <dbReference type="SAM" id="MobiDB-lite"/>
    </source>
</evidence>
<dbReference type="STRING" id="1141098.A0A1Y2DUK6"/>
<evidence type="ECO:0000313" key="3">
    <source>
        <dbReference type="EMBL" id="ORY62950.1"/>
    </source>
</evidence>
<dbReference type="AlphaFoldDB" id="A0A1Y2DUK6"/>
<dbReference type="EMBL" id="MCFJ01000008">
    <property type="protein sequence ID" value="ORY62950.1"/>
    <property type="molecule type" value="Genomic_DNA"/>
</dbReference>
<proteinExistence type="predicted"/>
<reference evidence="3 4" key="1">
    <citation type="submission" date="2016-07" db="EMBL/GenBank/DDBJ databases">
        <title>Pervasive Adenine N6-methylation of Active Genes in Fungi.</title>
        <authorList>
            <consortium name="DOE Joint Genome Institute"/>
            <person name="Mondo S.J."/>
            <person name="Dannebaum R.O."/>
            <person name="Kuo R.C."/>
            <person name="Labutti K."/>
            <person name="Haridas S."/>
            <person name="Kuo A."/>
            <person name="Salamov A."/>
            <person name="Ahrendt S.R."/>
            <person name="Lipzen A."/>
            <person name="Sullivan W."/>
            <person name="Andreopoulos W.B."/>
            <person name="Clum A."/>
            <person name="Lindquist E."/>
            <person name="Daum C."/>
            <person name="Ramamoorthy G.K."/>
            <person name="Gryganskyi A."/>
            <person name="Culley D."/>
            <person name="Magnuson J.K."/>
            <person name="James T.Y."/>
            <person name="O'Malley M.A."/>
            <person name="Stajich J.E."/>
            <person name="Spatafora J.W."/>
            <person name="Visel A."/>
            <person name="Grigoriev I.V."/>
        </authorList>
    </citation>
    <scope>NUCLEOTIDE SEQUENCE [LARGE SCALE GENOMIC DNA]</scope>
    <source>
        <strain evidence="3 4">CBS 129021</strain>
    </source>
</reference>
<sequence>MLEKTAASLEPCGLLLPLATKSFRSRRQLHTAFWQHGAAGVELSNAWQALMHGVFNLNTDSPETKNTSLRASSFLLDFLYPNVTVAFMRRFGPAPGHSFAKVSPRLYSSSATSTPLAPSAETKVDESHFEQKSTEIPAAGKVDASGQENAVGADIEGATADQTPAVQDVDAAIRLDDSQNMYGHRDADHVEALVALLTNGTPDDADQVWRHYRSLDEQSKAIYLGQTLVFLSKTGSVTDSWKISELFQQIDPTRWDSYTFVAGLTAEMNLQNEQRALEIFAKGLSSTDIDVPSLIEAFDLLLASAIKSSTTDLLNDLWKLHNMMAGRWEFESITSQLSRVAMVSGLPEKILALKSYFEQTRKRAGGKVLRRLLVRRALANCSDDQVLQLLSMTHDHLAFEEFLRHFSFRGRRRNVPDIYRRYRSQQGCQPSHAVLHTVFTAYIAMHSTSAKLANLERLWGDWHRFHGQPTRRAYQKFLGFYAAEGDKERVYKLWTDYMELYADLDVIHGDDTFAHLLQVHAVREEIHEVQKIFNDIKEKFGIEPNRHCWNILLNAKVKTGDYDGSIATFEEIAQAVGADQYTYGTLMQMAASRGDLGFTVDLYRRARRQEIHTNSAMLGALVEAYCHNDHFHEAEDVCVRAAKRGIKPTRVWNKVLHAYALRRNLTRINRLLSVMTNMEVPYDHHTYNELLLGLSLSRQSQHALQLLAVAIKESAFLVTADHFHTLLGAFIKTGESDIAFKVHKLMQQVGFASSATSIVGLATAFGQWQRLPPSRQLGASGDRLLRAALEEFCSFYDDRKGKGTKYHEASAVPQTSGQLLDMHPQTFQFGRMIYLFTQMKDFMTVKKLVGLYQNVYRINRSKGDVLPVRLLSSIMLADWHEGQYDRVQETWGVMFGIAKRGALSADWSDYLPASQGSRVSPEYQYVLSDGLKIMQELRVSQGDLAGLRKLVADVLAAGFKLNSRSWNMYVQGLVKLNAYKEAFEVCEKYLMPNWTGWYVARAKANMKNKISLDARRRGMQPRHLRPTAHTFYYLVRGYIELDKMSTFSPEANQILKHIEEETPQTHRAVTSMILVHSDVERDILSIEGPRRMTEELEEMDDEYGEEQYGENEKQSSPRQHEIG</sequence>
<dbReference type="InterPro" id="IPR051114">
    <property type="entry name" value="Mito_RNA_Proc_CCM1"/>
</dbReference>
<dbReference type="Pfam" id="PF13812">
    <property type="entry name" value="PPR_3"/>
    <property type="match status" value="1"/>
</dbReference>
<dbReference type="InterPro" id="IPR011990">
    <property type="entry name" value="TPR-like_helical_dom_sf"/>
</dbReference>
<evidence type="ECO:0000313" key="4">
    <source>
        <dbReference type="Proteomes" id="UP000193689"/>
    </source>
</evidence>